<dbReference type="EMBL" id="UASJ01000001">
    <property type="protein sequence ID" value="SQB64408.1"/>
    <property type="molecule type" value="Genomic_DNA"/>
</dbReference>
<evidence type="ECO:0000313" key="1">
    <source>
        <dbReference type="EMBL" id="NMW86937.1"/>
    </source>
</evidence>
<dbReference type="OMA" id="RRWTISP"/>
<dbReference type="RefSeq" id="WP_013189631.1">
    <property type="nucleotide sequence ID" value="NZ_CP068112.1"/>
</dbReference>
<dbReference type="Proteomes" id="UP000250245">
    <property type="component" value="Unassembled WGS sequence"/>
</dbReference>
<name>A0A2X2YDQ1_9ACTO</name>
<reference evidence="1 4" key="2">
    <citation type="submission" date="2020-04" db="EMBL/GenBank/DDBJ databases">
        <title>Antimicrobial susceptibility and clonality of vaginal-derived multi-drug resistant Mobiluncus isolates in China.</title>
        <authorList>
            <person name="Zhang X."/>
        </authorList>
    </citation>
    <scope>NUCLEOTIDE SEQUENCE [LARGE SCALE GENOMIC DNA]</scope>
    <source>
        <strain evidence="1 4">19</strain>
    </source>
</reference>
<protein>
    <submittedName>
        <fullName evidence="1">Glycosyltransferase family 1 protein</fullName>
    </submittedName>
</protein>
<dbReference type="GeneID" id="55565939"/>
<evidence type="ECO:0000313" key="4">
    <source>
        <dbReference type="Proteomes" id="UP000553981"/>
    </source>
</evidence>
<dbReference type="GO" id="GO:0016740">
    <property type="term" value="F:transferase activity"/>
    <property type="evidence" value="ECO:0007669"/>
    <property type="project" value="UniProtKB-KW"/>
</dbReference>
<sequence length="354" mass="40105">MKLAIKWENAQVDETGRVSGHSAGDTLVRRVLRNFPDSILIGGPARRAENFSVAPLEMLDPTDTAVINMDVIDSPRLWQKMHNAGATKPHIMNFMWWSPRELTTVEGIASMALSCALFPTFANSERTAMEVREMAEKWTVKPLHEQMQLGWVNLGFRLAHVRPRVETEIPVVLYPSIYLSAKKRPDIFLDVVNWVHRQIPLRVEMRLHETHLVSEAAMKFSHRDWIWVGPLTATRQSYWGALAHTTAFLATTEEESYGIEYVEALGAGVIGVFPDLEWAHALVPADYPFFYHSVEEAKNMLWQVLVKPAEARKQMDAAAGGSIQKWIGEHHSDDVFDEALIQHVADWLGDIPHA</sequence>
<organism evidence="2 3">
    <name type="scientific">Mobiluncus curtisii</name>
    <dbReference type="NCBI Taxonomy" id="2051"/>
    <lineage>
        <taxon>Bacteria</taxon>
        <taxon>Bacillati</taxon>
        <taxon>Actinomycetota</taxon>
        <taxon>Actinomycetes</taxon>
        <taxon>Actinomycetales</taxon>
        <taxon>Actinomycetaceae</taxon>
        <taxon>Mobiluncus</taxon>
    </lineage>
</organism>
<evidence type="ECO:0000313" key="3">
    <source>
        <dbReference type="Proteomes" id="UP000250245"/>
    </source>
</evidence>
<reference evidence="2 3" key="1">
    <citation type="submission" date="2018-06" db="EMBL/GenBank/DDBJ databases">
        <authorList>
            <consortium name="Pathogen Informatics"/>
            <person name="Doyle S."/>
        </authorList>
    </citation>
    <scope>NUCLEOTIDE SEQUENCE [LARGE SCALE GENOMIC DNA]</scope>
    <source>
        <strain evidence="2 3">NCTC11820</strain>
    </source>
</reference>
<dbReference type="AlphaFoldDB" id="A0A2X2YDQ1"/>
<dbReference type="SUPFAM" id="SSF53756">
    <property type="entry name" value="UDP-Glycosyltransferase/glycogen phosphorylase"/>
    <property type="match status" value="1"/>
</dbReference>
<evidence type="ECO:0000313" key="2">
    <source>
        <dbReference type="EMBL" id="SQB64408.1"/>
    </source>
</evidence>
<dbReference type="EMBL" id="JABCUI010000001">
    <property type="protein sequence ID" value="NMW86937.1"/>
    <property type="molecule type" value="Genomic_DNA"/>
</dbReference>
<accession>A0A2X2YDQ1</accession>
<keyword evidence="1" id="KW-0808">Transferase</keyword>
<dbReference type="Proteomes" id="UP000553981">
    <property type="component" value="Unassembled WGS sequence"/>
</dbReference>
<proteinExistence type="predicted"/>
<gene>
    <name evidence="1" type="ORF">HHJ67_04130</name>
    <name evidence="2" type="ORF">NCTC11820_00752</name>
</gene>